<comment type="caution">
    <text evidence="2">The sequence shown here is derived from an EMBL/GenBank/DDBJ whole genome shotgun (WGS) entry which is preliminary data.</text>
</comment>
<feature type="transmembrane region" description="Helical" evidence="1">
    <location>
        <begin position="116"/>
        <end position="139"/>
    </location>
</feature>
<evidence type="ECO:0000313" key="3">
    <source>
        <dbReference type="Proteomes" id="UP000612855"/>
    </source>
</evidence>
<dbReference type="AlphaFoldDB" id="A0A917A4C5"/>
<gene>
    <name evidence="2" type="ORF">GCM10011360_12690</name>
</gene>
<evidence type="ECO:0008006" key="4">
    <source>
        <dbReference type="Google" id="ProtNLM"/>
    </source>
</evidence>
<keyword evidence="1" id="KW-0472">Membrane</keyword>
<protein>
    <recommendedName>
        <fullName evidence="4">DUF3592 domain-containing protein</fullName>
    </recommendedName>
</protein>
<keyword evidence="3" id="KW-1185">Reference proteome</keyword>
<dbReference type="EMBL" id="BMFJ01000001">
    <property type="protein sequence ID" value="GGE25716.1"/>
    <property type="molecule type" value="Genomic_DNA"/>
</dbReference>
<accession>A0A917A4C5</accession>
<evidence type="ECO:0000313" key="2">
    <source>
        <dbReference type="EMBL" id="GGE25716.1"/>
    </source>
</evidence>
<feature type="transmembrane region" description="Helical" evidence="1">
    <location>
        <begin position="12"/>
        <end position="31"/>
    </location>
</feature>
<keyword evidence="1" id="KW-0812">Transmembrane</keyword>
<sequence length="150" mass="16385">MSGRLRVDWPTFWGAVFFLLIGGGFAIFGGYQVLTTHAFMRAAEETGAVVLENPESCDDDGCTWWPTFRLTAPDGTERRMRTRFGASNYGWSEGAEVTVLTNPAYGYVRIPGAGNLYLLGGAFFALGMLPVVIAVWLMARVVFSREGGAE</sequence>
<keyword evidence="1" id="KW-1133">Transmembrane helix</keyword>
<reference evidence="3" key="1">
    <citation type="journal article" date="2019" name="Int. J. Syst. Evol. Microbiol.">
        <title>The Global Catalogue of Microorganisms (GCM) 10K type strain sequencing project: providing services to taxonomists for standard genome sequencing and annotation.</title>
        <authorList>
            <consortium name="The Broad Institute Genomics Platform"/>
            <consortium name="The Broad Institute Genome Sequencing Center for Infectious Disease"/>
            <person name="Wu L."/>
            <person name="Ma J."/>
        </authorList>
    </citation>
    <scope>NUCLEOTIDE SEQUENCE [LARGE SCALE GENOMIC DNA]</scope>
    <source>
        <strain evidence="3">CGMCC 1.12664</strain>
    </source>
</reference>
<proteinExistence type="predicted"/>
<evidence type="ECO:0000256" key="1">
    <source>
        <dbReference type="SAM" id="Phobius"/>
    </source>
</evidence>
<dbReference type="Proteomes" id="UP000612855">
    <property type="component" value="Unassembled WGS sequence"/>
</dbReference>
<organism evidence="2 3">
    <name type="scientific">Primorskyibacter flagellatus</name>
    <dbReference type="NCBI Taxonomy" id="1387277"/>
    <lineage>
        <taxon>Bacteria</taxon>
        <taxon>Pseudomonadati</taxon>
        <taxon>Pseudomonadota</taxon>
        <taxon>Alphaproteobacteria</taxon>
        <taxon>Rhodobacterales</taxon>
        <taxon>Roseobacteraceae</taxon>
        <taxon>Primorskyibacter</taxon>
    </lineage>
</organism>
<name>A0A917A4C5_9RHOB</name>
<dbReference type="RefSeq" id="WP_188476820.1">
    <property type="nucleotide sequence ID" value="NZ_BMFJ01000001.1"/>
</dbReference>